<proteinExistence type="predicted"/>
<feature type="region of interest" description="Disordered" evidence="1">
    <location>
        <begin position="1"/>
        <end position="51"/>
    </location>
</feature>
<reference evidence="2" key="1">
    <citation type="submission" date="2020-06" db="EMBL/GenBank/DDBJ databases">
        <authorList>
            <person name="Li T."/>
            <person name="Hu X."/>
            <person name="Zhang T."/>
            <person name="Song X."/>
            <person name="Zhang H."/>
            <person name="Dai N."/>
            <person name="Sheng W."/>
            <person name="Hou X."/>
            <person name="Wei L."/>
        </authorList>
    </citation>
    <scope>NUCLEOTIDE SEQUENCE</scope>
    <source>
        <strain evidence="2">G02</strain>
        <tissue evidence="2">Leaf</tissue>
    </source>
</reference>
<dbReference type="AlphaFoldDB" id="A0AAW2NB20"/>
<dbReference type="EMBL" id="JACGWJ010000020">
    <property type="protein sequence ID" value="KAL0340135.1"/>
    <property type="molecule type" value="Genomic_DNA"/>
</dbReference>
<evidence type="ECO:0000313" key="2">
    <source>
        <dbReference type="EMBL" id="KAL0340135.1"/>
    </source>
</evidence>
<reference evidence="2" key="2">
    <citation type="journal article" date="2024" name="Plant">
        <title>Genomic evolution and insights into agronomic trait innovations of Sesamum species.</title>
        <authorList>
            <person name="Miao H."/>
            <person name="Wang L."/>
            <person name="Qu L."/>
            <person name="Liu H."/>
            <person name="Sun Y."/>
            <person name="Le M."/>
            <person name="Wang Q."/>
            <person name="Wei S."/>
            <person name="Zheng Y."/>
            <person name="Lin W."/>
            <person name="Duan Y."/>
            <person name="Cao H."/>
            <person name="Xiong S."/>
            <person name="Wang X."/>
            <person name="Wei L."/>
            <person name="Li C."/>
            <person name="Ma Q."/>
            <person name="Ju M."/>
            <person name="Zhao R."/>
            <person name="Li G."/>
            <person name="Mu C."/>
            <person name="Tian Q."/>
            <person name="Mei H."/>
            <person name="Zhang T."/>
            <person name="Gao T."/>
            <person name="Zhang H."/>
        </authorList>
    </citation>
    <scope>NUCLEOTIDE SEQUENCE</scope>
    <source>
        <strain evidence="2">G02</strain>
    </source>
</reference>
<evidence type="ECO:0000256" key="1">
    <source>
        <dbReference type="SAM" id="MobiDB-lite"/>
    </source>
</evidence>
<accession>A0AAW2NB20</accession>
<protein>
    <submittedName>
        <fullName evidence="2">Uncharacterized protein</fullName>
    </submittedName>
</protein>
<gene>
    <name evidence="2" type="ORF">Sradi_4530300</name>
</gene>
<name>A0AAW2NB20_SESRA</name>
<organism evidence="2">
    <name type="scientific">Sesamum radiatum</name>
    <name type="common">Black benniseed</name>
    <dbReference type="NCBI Taxonomy" id="300843"/>
    <lineage>
        <taxon>Eukaryota</taxon>
        <taxon>Viridiplantae</taxon>
        <taxon>Streptophyta</taxon>
        <taxon>Embryophyta</taxon>
        <taxon>Tracheophyta</taxon>
        <taxon>Spermatophyta</taxon>
        <taxon>Magnoliopsida</taxon>
        <taxon>eudicotyledons</taxon>
        <taxon>Gunneridae</taxon>
        <taxon>Pentapetalae</taxon>
        <taxon>asterids</taxon>
        <taxon>lamiids</taxon>
        <taxon>Lamiales</taxon>
        <taxon>Pedaliaceae</taxon>
        <taxon>Sesamum</taxon>
    </lineage>
</organism>
<feature type="compositionally biased region" description="Basic and acidic residues" evidence="1">
    <location>
        <begin position="1"/>
        <end position="37"/>
    </location>
</feature>
<sequence>MMREWEEIGDSETREGGRRAAMRTREESSDAMGAREEIGDDEEIDGGKQRQ</sequence>
<comment type="caution">
    <text evidence="2">The sequence shown here is derived from an EMBL/GenBank/DDBJ whole genome shotgun (WGS) entry which is preliminary data.</text>
</comment>